<evidence type="ECO:0000256" key="6">
    <source>
        <dbReference type="ARBA" id="ARBA00022692"/>
    </source>
</evidence>
<comment type="caution">
    <text evidence="11">The sequence shown here is derived from an EMBL/GenBank/DDBJ whole genome shotgun (WGS) entry which is preliminary data.</text>
</comment>
<evidence type="ECO:0000256" key="8">
    <source>
        <dbReference type="ARBA" id="ARBA00022989"/>
    </source>
</evidence>
<dbReference type="GO" id="GO:0071978">
    <property type="term" value="P:bacterial-type flagellum-dependent swarming motility"/>
    <property type="evidence" value="ECO:0007669"/>
    <property type="project" value="TreeGrafter"/>
</dbReference>
<keyword evidence="12" id="KW-1185">Reference proteome</keyword>
<dbReference type="AlphaFoldDB" id="A0A0A0EMA9"/>
<dbReference type="GO" id="GO:0009425">
    <property type="term" value="C:bacterial-type flagellum basal body"/>
    <property type="evidence" value="ECO:0007669"/>
    <property type="project" value="InterPro"/>
</dbReference>
<keyword evidence="10" id="KW-0997">Cell inner membrane</keyword>
<comment type="similarity">
    <text evidence="3 10">Belongs to the FliL family.</text>
</comment>
<name>A0A0A0EMA9_9GAMM</name>
<accession>A0A0A0EMA9</accession>
<dbReference type="Proteomes" id="UP000030017">
    <property type="component" value="Unassembled WGS sequence"/>
</dbReference>
<reference evidence="11 12" key="1">
    <citation type="submission" date="2013-08" db="EMBL/GenBank/DDBJ databases">
        <title>Genome sequencing of Lysobacter.</title>
        <authorList>
            <person name="Zhang S."/>
            <person name="Wang G."/>
        </authorList>
    </citation>
    <scope>NUCLEOTIDE SEQUENCE [LARGE SCALE GENOMIC DNA]</scope>
    <source>
        <strain evidence="11 12">Ko07</strain>
    </source>
</reference>
<dbReference type="GO" id="GO:0006935">
    <property type="term" value="P:chemotaxis"/>
    <property type="evidence" value="ECO:0007669"/>
    <property type="project" value="UniProtKB-KW"/>
</dbReference>
<keyword evidence="7 10" id="KW-0283">Flagellar rotation</keyword>
<dbReference type="eggNOG" id="COG1580">
    <property type="taxonomic scope" value="Bacteria"/>
</dbReference>
<evidence type="ECO:0000256" key="1">
    <source>
        <dbReference type="ARBA" id="ARBA00002254"/>
    </source>
</evidence>
<gene>
    <name evidence="11" type="ORF">N792_10315</name>
</gene>
<evidence type="ECO:0000256" key="7">
    <source>
        <dbReference type="ARBA" id="ARBA00022779"/>
    </source>
</evidence>
<evidence type="ECO:0000256" key="2">
    <source>
        <dbReference type="ARBA" id="ARBA00004162"/>
    </source>
</evidence>
<dbReference type="PANTHER" id="PTHR35091:SF2">
    <property type="entry name" value="FLAGELLAR PROTEIN FLIL"/>
    <property type="match status" value="1"/>
</dbReference>
<keyword evidence="4" id="KW-1003">Cell membrane</keyword>
<comment type="function">
    <text evidence="1 10">Controls the rotational direction of flagella during chemotaxis.</text>
</comment>
<keyword evidence="6 10" id="KW-0812">Transmembrane</keyword>
<evidence type="ECO:0000256" key="10">
    <source>
        <dbReference type="RuleBase" id="RU364125"/>
    </source>
</evidence>
<feature type="transmembrane region" description="Helical" evidence="10">
    <location>
        <begin position="12"/>
        <end position="33"/>
    </location>
</feature>
<dbReference type="PANTHER" id="PTHR35091">
    <property type="entry name" value="FLAGELLAR PROTEIN FLIL"/>
    <property type="match status" value="1"/>
</dbReference>
<dbReference type="InterPro" id="IPR005503">
    <property type="entry name" value="FliL"/>
</dbReference>
<evidence type="ECO:0000256" key="4">
    <source>
        <dbReference type="ARBA" id="ARBA00022475"/>
    </source>
</evidence>
<evidence type="ECO:0000256" key="9">
    <source>
        <dbReference type="ARBA" id="ARBA00023136"/>
    </source>
</evidence>
<evidence type="ECO:0000256" key="3">
    <source>
        <dbReference type="ARBA" id="ARBA00008281"/>
    </source>
</evidence>
<keyword evidence="8 10" id="KW-1133">Transmembrane helix</keyword>
<keyword evidence="5 10" id="KW-0145">Chemotaxis</keyword>
<keyword evidence="9 10" id="KW-0472">Membrane</keyword>
<dbReference type="STRING" id="1122185.N792_10315"/>
<protein>
    <recommendedName>
        <fullName evidence="10">Flagellar protein FliL</fullName>
    </recommendedName>
</protein>
<evidence type="ECO:0000256" key="5">
    <source>
        <dbReference type="ARBA" id="ARBA00022500"/>
    </source>
</evidence>
<evidence type="ECO:0000313" key="11">
    <source>
        <dbReference type="EMBL" id="KGM51519.1"/>
    </source>
</evidence>
<comment type="subcellular location">
    <subcellularLocation>
        <location evidence="10">Cell inner membrane</location>
    </subcellularLocation>
    <subcellularLocation>
        <location evidence="2">Cell membrane</location>
        <topology evidence="2">Single-pass membrane protein</topology>
    </subcellularLocation>
</comment>
<dbReference type="GO" id="GO:0005886">
    <property type="term" value="C:plasma membrane"/>
    <property type="evidence" value="ECO:0007669"/>
    <property type="project" value="UniProtKB-SubCell"/>
</dbReference>
<proteinExistence type="inferred from homology"/>
<sequence>MPPKSPPPSRKMPWIIVTVLIVALAAGGGWLWYSKAAAAEAAEQAENSPTAARKPAIYFALEPSFVVNLIDADSVRYLQADVQLMTRDDATAKALELHAPAVRNRLLLLFGQHSASQLALRSAKERLQDKSRDEVNALLKSEGAANKVDAVYFTSFVTQ</sequence>
<dbReference type="Pfam" id="PF03748">
    <property type="entry name" value="FliL"/>
    <property type="match status" value="1"/>
</dbReference>
<dbReference type="EMBL" id="AVPS01000006">
    <property type="protein sequence ID" value="KGM51519.1"/>
    <property type="molecule type" value="Genomic_DNA"/>
</dbReference>
<organism evidence="11 12">
    <name type="scientific">Lysobacter concretionis Ko07 = DSM 16239</name>
    <dbReference type="NCBI Taxonomy" id="1122185"/>
    <lineage>
        <taxon>Bacteria</taxon>
        <taxon>Pseudomonadati</taxon>
        <taxon>Pseudomonadota</taxon>
        <taxon>Gammaproteobacteria</taxon>
        <taxon>Lysobacterales</taxon>
        <taxon>Lysobacteraceae</taxon>
        <taxon>Novilysobacter</taxon>
    </lineage>
</organism>
<evidence type="ECO:0000313" key="12">
    <source>
        <dbReference type="Proteomes" id="UP000030017"/>
    </source>
</evidence>